<evidence type="ECO:0000313" key="9">
    <source>
        <dbReference type="Proteomes" id="UP001229773"/>
    </source>
</evidence>
<evidence type="ECO:0000256" key="5">
    <source>
        <dbReference type="ARBA" id="ARBA00023239"/>
    </source>
</evidence>
<accession>A0ABD7Z3L2</accession>
<dbReference type="GO" id="GO:0071555">
    <property type="term" value="P:cell wall organization"/>
    <property type="evidence" value="ECO:0007669"/>
    <property type="project" value="UniProtKB-KW"/>
</dbReference>
<dbReference type="GO" id="GO:0005886">
    <property type="term" value="C:plasma membrane"/>
    <property type="evidence" value="ECO:0007669"/>
    <property type="project" value="UniProtKB-SubCell"/>
</dbReference>
<keyword evidence="3 7" id="KW-1133">Transmembrane helix</keyword>
<dbReference type="EMBL" id="CP132375">
    <property type="protein sequence ID" value="WLS99136.1"/>
    <property type="molecule type" value="Genomic_DNA"/>
</dbReference>
<keyword evidence="7" id="KW-0997">Cell inner membrane</keyword>
<feature type="transmembrane region" description="Helical" evidence="7">
    <location>
        <begin position="9"/>
        <end position="29"/>
    </location>
</feature>
<keyword evidence="1 7" id="KW-1003">Cell membrane</keyword>
<keyword evidence="4 7" id="KW-0472">Membrane</keyword>
<sequence length="334" mass="37825">MQRKKRQTILLILTGLLVFALVWVTLLFLPKSNTGYRLKIPAGYGISGVSRNLSANDVIYSRWVFVGTAYMLGMGDKINRGNYRIPHSASSWQILQRLRNGKPDSITVQIIEGSTFAQMRRLIDNTPDIEHITKDWPDNKLLQQLNAESNYTQAEGLFFPATYDISSDSSDLSLYQQAFNTMQRHLQAAWEERRSDLPYQSAYDLLIMASLIEKETGHAEDRNNVAAVFVNRLNQHMRLQTDPTVIYGMGSRYKGKIGKADLRRDTPYNTYTRSGLPPTPIALPGKAALEAAAHPASNNYLYFVARNDGTGRSQFSHNLNEHNAAVRQYILKKH</sequence>
<evidence type="ECO:0000313" key="8">
    <source>
        <dbReference type="EMBL" id="WLS99136.1"/>
    </source>
</evidence>
<dbReference type="GeneID" id="32537076"/>
<dbReference type="RefSeq" id="WP_025330088.1">
    <property type="nucleotide sequence ID" value="NZ_CP132375.1"/>
</dbReference>
<dbReference type="Pfam" id="PF02618">
    <property type="entry name" value="YceG"/>
    <property type="match status" value="1"/>
</dbReference>
<dbReference type="PANTHER" id="PTHR30518">
    <property type="entry name" value="ENDOLYTIC MUREIN TRANSGLYCOSYLASE"/>
    <property type="match status" value="1"/>
</dbReference>
<dbReference type="InterPro" id="IPR003770">
    <property type="entry name" value="MLTG-like"/>
</dbReference>
<evidence type="ECO:0000256" key="7">
    <source>
        <dbReference type="HAMAP-Rule" id="MF_02065"/>
    </source>
</evidence>
<dbReference type="FunFam" id="3.30.160.60:FF:000242">
    <property type="entry name" value="Endolytic murein transglycosylase"/>
    <property type="match status" value="1"/>
</dbReference>
<organism evidence="8 9">
    <name type="scientific">Snodgrassella alvi</name>
    <dbReference type="NCBI Taxonomy" id="1196083"/>
    <lineage>
        <taxon>Bacteria</taxon>
        <taxon>Pseudomonadati</taxon>
        <taxon>Pseudomonadota</taxon>
        <taxon>Betaproteobacteria</taxon>
        <taxon>Neisseriales</taxon>
        <taxon>Neisseriaceae</taxon>
        <taxon>Snodgrassella</taxon>
    </lineage>
</organism>
<dbReference type="GO" id="GO:0009252">
    <property type="term" value="P:peptidoglycan biosynthetic process"/>
    <property type="evidence" value="ECO:0007669"/>
    <property type="project" value="UniProtKB-UniRule"/>
</dbReference>
<reference evidence="8 9" key="1">
    <citation type="submission" date="2023-08" db="EMBL/GenBank/DDBJ databases">
        <title>Complete genome sequences of 12 bacterial strains from the honey bee gut, resolved with long-read nanopore sequencing.</title>
        <authorList>
            <person name="Kwong W.K."/>
            <person name="Acheampong S."/>
            <person name="Polat M.F."/>
        </authorList>
    </citation>
    <scope>NUCLEOTIDE SEQUENCE [LARGE SCALE GENOMIC DNA]</scope>
    <source>
        <strain evidence="9">wkB9</strain>
    </source>
</reference>
<evidence type="ECO:0000256" key="1">
    <source>
        <dbReference type="ARBA" id="ARBA00022475"/>
    </source>
</evidence>
<evidence type="ECO:0000256" key="3">
    <source>
        <dbReference type="ARBA" id="ARBA00022989"/>
    </source>
</evidence>
<dbReference type="EC" id="4.2.2.29" evidence="7"/>
<comment type="similarity">
    <text evidence="7">Belongs to the transglycosylase MltG family.</text>
</comment>
<comment type="subcellular location">
    <subcellularLocation>
        <location evidence="7">Cell inner membrane</location>
        <topology evidence="7">Single-pass membrane protein</topology>
    </subcellularLocation>
</comment>
<keyword evidence="5 7" id="KW-0456">Lyase</keyword>
<gene>
    <name evidence="7 8" type="primary">mltG</name>
    <name evidence="8" type="ORF">RAM05_03840</name>
</gene>
<dbReference type="CDD" id="cd08010">
    <property type="entry name" value="MltG_like"/>
    <property type="match status" value="1"/>
</dbReference>
<protein>
    <recommendedName>
        <fullName evidence="7">Endolytic murein transglycosylase</fullName>
        <ecNumber evidence="7">4.2.2.29</ecNumber>
    </recommendedName>
    <alternativeName>
        <fullName evidence="7">Peptidoglycan lytic transglycosylase</fullName>
    </alternativeName>
    <alternativeName>
        <fullName evidence="7">Peptidoglycan polymerization terminase</fullName>
    </alternativeName>
</protein>
<proteinExistence type="inferred from homology"/>
<dbReference type="Proteomes" id="UP001229773">
    <property type="component" value="Chromosome"/>
</dbReference>
<dbReference type="NCBIfam" id="TIGR00247">
    <property type="entry name" value="endolytic transglycosylase MltG"/>
    <property type="match status" value="1"/>
</dbReference>
<dbReference type="PANTHER" id="PTHR30518:SF2">
    <property type="entry name" value="ENDOLYTIC MUREIN TRANSGLYCOSYLASE"/>
    <property type="match status" value="1"/>
</dbReference>
<comment type="function">
    <text evidence="7">Functions as a peptidoglycan terminase that cleaves nascent peptidoglycan strands endolytically to terminate their elongation.</text>
</comment>
<comment type="catalytic activity">
    <reaction evidence="7">
        <text>a peptidoglycan chain = a peptidoglycan chain with N-acetyl-1,6-anhydromuramyl-[peptide] at the reducing end + a peptidoglycan chain with N-acetylglucosamine at the non-reducing end.</text>
        <dbReference type="EC" id="4.2.2.29"/>
    </reaction>
</comment>
<dbReference type="Gene3D" id="3.30.1490.480">
    <property type="entry name" value="Endolytic murein transglycosylase"/>
    <property type="match status" value="1"/>
</dbReference>
<dbReference type="Gene3D" id="3.30.160.60">
    <property type="entry name" value="Classic Zinc Finger"/>
    <property type="match status" value="1"/>
</dbReference>
<evidence type="ECO:0000256" key="2">
    <source>
        <dbReference type="ARBA" id="ARBA00022692"/>
    </source>
</evidence>
<keyword evidence="2 7" id="KW-0812">Transmembrane</keyword>
<evidence type="ECO:0000256" key="6">
    <source>
        <dbReference type="ARBA" id="ARBA00023316"/>
    </source>
</evidence>
<dbReference type="HAMAP" id="MF_02065">
    <property type="entry name" value="MltG"/>
    <property type="match status" value="1"/>
</dbReference>
<keyword evidence="6 7" id="KW-0961">Cell wall biogenesis/degradation</keyword>
<evidence type="ECO:0000256" key="4">
    <source>
        <dbReference type="ARBA" id="ARBA00023136"/>
    </source>
</evidence>
<feature type="site" description="Important for catalytic activity" evidence="7">
    <location>
        <position position="215"/>
    </location>
</feature>
<dbReference type="AlphaFoldDB" id="A0ABD7Z3L2"/>
<dbReference type="GO" id="GO:0008932">
    <property type="term" value="F:lytic endotransglycosylase activity"/>
    <property type="evidence" value="ECO:0007669"/>
    <property type="project" value="UniProtKB-UniRule"/>
</dbReference>
<name>A0ABD7Z3L2_9NEIS</name>